<organism evidence="2 3">
    <name type="scientific">Nonomuraea mesophila</name>
    <dbReference type="NCBI Taxonomy" id="2530382"/>
    <lineage>
        <taxon>Bacteria</taxon>
        <taxon>Bacillati</taxon>
        <taxon>Actinomycetota</taxon>
        <taxon>Actinomycetes</taxon>
        <taxon>Streptosporangiales</taxon>
        <taxon>Streptosporangiaceae</taxon>
        <taxon>Nonomuraea</taxon>
    </lineage>
</organism>
<reference evidence="2 3" key="1">
    <citation type="submission" date="2019-03" db="EMBL/GenBank/DDBJ databases">
        <title>Draft genome sequences of novel Actinobacteria.</title>
        <authorList>
            <person name="Sahin N."/>
            <person name="Ay H."/>
            <person name="Saygin H."/>
        </authorList>
    </citation>
    <scope>NUCLEOTIDE SEQUENCE [LARGE SCALE GENOMIC DNA]</scope>
    <source>
        <strain evidence="2 3">6K102</strain>
    </source>
</reference>
<evidence type="ECO:0000313" key="2">
    <source>
        <dbReference type="EMBL" id="TDE29097.1"/>
    </source>
</evidence>
<dbReference type="Proteomes" id="UP000295136">
    <property type="component" value="Unassembled WGS sequence"/>
</dbReference>
<proteinExistence type="predicted"/>
<evidence type="ECO:0000256" key="1">
    <source>
        <dbReference type="SAM" id="MobiDB-lite"/>
    </source>
</evidence>
<dbReference type="EMBL" id="SMLD01000200">
    <property type="protein sequence ID" value="TDE29097.1"/>
    <property type="molecule type" value="Genomic_DNA"/>
</dbReference>
<accession>A0A4R5EAK9</accession>
<comment type="caution">
    <text evidence="2">The sequence shown here is derived from an EMBL/GenBank/DDBJ whole genome shotgun (WGS) entry which is preliminary data.</text>
</comment>
<keyword evidence="3" id="KW-1185">Reference proteome</keyword>
<name>A0A4R5EAK9_9ACTN</name>
<feature type="region of interest" description="Disordered" evidence="1">
    <location>
        <begin position="59"/>
        <end position="79"/>
    </location>
</feature>
<protein>
    <submittedName>
        <fullName evidence="2">Uncharacterized protein</fullName>
    </submittedName>
</protein>
<sequence>MAWGDSAQVLAARDEGRASVVPALPGGNLPVAFYGTRLVFGMPRDAPPMGVTVYDPATGASKEVKSRSRGVEGVGEVLG</sequence>
<dbReference type="AlphaFoldDB" id="A0A4R5EAK9"/>
<evidence type="ECO:0000313" key="3">
    <source>
        <dbReference type="Proteomes" id="UP000295136"/>
    </source>
</evidence>
<gene>
    <name evidence="2" type="ORF">E1295_41960</name>
</gene>